<dbReference type="AlphaFoldDB" id="A0A645HQX4"/>
<organism evidence="1">
    <name type="scientific">bioreactor metagenome</name>
    <dbReference type="NCBI Taxonomy" id="1076179"/>
    <lineage>
        <taxon>unclassified sequences</taxon>
        <taxon>metagenomes</taxon>
        <taxon>ecological metagenomes</taxon>
    </lineage>
</organism>
<sequence>MAHIGCEKVRNFNKPAGMLQYLQNKDRRNYKFHKIQNHLQGILTSSYNGVFCNHNALPSNTFHTYKYTVYNNITINAV</sequence>
<protein>
    <submittedName>
        <fullName evidence="1">Uncharacterized protein</fullName>
    </submittedName>
</protein>
<evidence type="ECO:0000313" key="1">
    <source>
        <dbReference type="EMBL" id="MPN41461.1"/>
    </source>
</evidence>
<dbReference type="EMBL" id="VSSQ01098529">
    <property type="protein sequence ID" value="MPN41461.1"/>
    <property type="molecule type" value="Genomic_DNA"/>
</dbReference>
<proteinExistence type="predicted"/>
<gene>
    <name evidence="1" type="ORF">SDC9_189007</name>
</gene>
<comment type="caution">
    <text evidence="1">The sequence shown here is derived from an EMBL/GenBank/DDBJ whole genome shotgun (WGS) entry which is preliminary data.</text>
</comment>
<accession>A0A645HQX4</accession>
<reference evidence="1" key="1">
    <citation type="submission" date="2019-08" db="EMBL/GenBank/DDBJ databases">
        <authorList>
            <person name="Kucharzyk K."/>
            <person name="Murdoch R.W."/>
            <person name="Higgins S."/>
            <person name="Loffler F."/>
        </authorList>
    </citation>
    <scope>NUCLEOTIDE SEQUENCE</scope>
</reference>
<name>A0A645HQX4_9ZZZZ</name>